<keyword evidence="4 6" id="KW-1133">Transmembrane helix</keyword>
<keyword evidence="3 6" id="KW-0812">Transmembrane</keyword>
<evidence type="ECO:0000256" key="6">
    <source>
        <dbReference type="SAM" id="Phobius"/>
    </source>
</evidence>
<reference evidence="8 9" key="1">
    <citation type="submission" date="2023-12" db="EMBL/GenBank/DDBJ databases">
        <title>Description of Novel Strain Fulvimarina sp. 2208YS6-2-32 isolated from Uroteuthis (Photololigo) edulis.</title>
        <authorList>
            <person name="Park J.-S."/>
        </authorList>
    </citation>
    <scope>NUCLEOTIDE SEQUENCE [LARGE SCALE GENOMIC DNA]</scope>
    <source>
        <strain evidence="8 9">2208YS6-2-32</strain>
    </source>
</reference>
<comment type="subcellular location">
    <subcellularLocation>
        <location evidence="1">Cell membrane</location>
        <topology evidence="1">Multi-pass membrane protein</topology>
    </subcellularLocation>
</comment>
<dbReference type="InterPro" id="IPR050638">
    <property type="entry name" value="AA-Vitamin_Transporters"/>
</dbReference>
<dbReference type="InterPro" id="IPR000620">
    <property type="entry name" value="EamA_dom"/>
</dbReference>
<evidence type="ECO:0000256" key="5">
    <source>
        <dbReference type="ARBA" id="ARBA00023136"/>
    </source>
</evidence>
<keyword evidence="2" id="KW-1003">Cell membrane</keyword>
<evidence type="ECO:0000256" key="3">
    <source>
        <dbReference type="ARBA" id="ARBA00022692"/>
    </source>
</evidence>
<feature type="domain" description="EamA" evidence="7">
    <location>
        <begin position="156"/>
        <end position="289"/>
    </location>
</feature>
<feature type="transmembrane region" description="Helical" evidence="6">
    <location>
        <begin position="274"/>
        <end position="290"/>
    </location>
</feature>
<dbReference type="Pfam" id="PF00892">
    <property type="entry name" value="EamA"/>
    <property type="match status" value="2"/>
</dbReference>
<keyword evidence="9" id="KW-1185">Reference proteome</keyword>
<feature type="transmembrane region" description="Helical" evidence="6">
    <location>
        <begin position="159"/>
        <end position="175"/>
    </location>
</feature>
<keyword evidence="5 6" id="KW-0472">Membrane</keyword>
<evidence type="ECO:0000313" key="8">
    <source>
        <dbReference type="EMBL" id="MDY8110737.1"/>
    </source>
</evidence>
<dbReference type="EMBL" id="JAXLPB010000006">
    <property type="protein sequence ID" value="MDY8110737.1"/>
    <property type="molecule type" value="Genomic_DNA"/>
</dbReference>
<name>A0ABU5I5T9_9HYPH</name>
<sequence length="298" mass="31959">MIRILAHPYTLLALTTLFWGGNAIAGKLAAGHVSPMLLTLIRWTFACLFMAPFALSHVKADWPVVRERFVTLFLLGACGFTLFNASLYTALNYTTAINVTIEQSSMPLIVFVLNFLLFRTGVTAFQVAGFLLTFVGVALTASHGDLTTLLTLSLNRGDALMLFGVLVYGTYTVALRYKPNLSWQSTIFCLSVAALIAAIPFALAEYALGATNLPDAQGLTAALYTAIFPALIAQSLYIKGVEAIGPNRANLFVNLVPIYGAILAVLILGETLHGYHLAALAFVIGGILLAERGGRRAV</sequence>
<feature type="transmembrane region" description="Helical" evidence="6">
    <location>
        <begin position="187"/>
        <end position="209"/>
    </location>
</feature>
<comment type="caution">
    <text evidence="8">The sequence shown here is derived from an EMBL/GenBank/DDBJ whole genome shotgun (WGS) entry which is preliminary data.</text>
</comment>
<feature type="transmembrane region" description="Helical" evidence="6">
    <location>
        <begin position="250"/>
        <end position="268"/>
    </location>
</feature>
<evidence type="ECO:0000313" key="9">
    <source>
        <dbReference type="Proteomes" id="UP001294412"/>
    </source>
</evidence>
<proteinExistence type="predicted"/>
<feature type="transmembrane region" description="Helical" evidence="6">
    <location>
        <begin position="221"/>
        <end position="238"/>
    </location>
</feature>
<protein>
    <submittedName>
        <fullName evidence="8">DMT family transporter</fullName>
    </submittedName>
</protein>
<feature type="transmembrane region" description="Helical" evidence="6">
    <location>
        <begin position="70"/>
        <end position="91"/>
    </location>
</feature>
<dbReference type="PANTHER" id="PTHR32322:SF18">
    <property type="entry name" value="S-ADENOSYLMETHIONINE_S-ADENOSYLHOMOCYSTEINE TRANSPORTER"/>
    <property type="match status" value="1"/>
</dbReference>
<feature type="transmembrane region" description="Helical" evidence="6">
    <location>
        <begin position="97"/>
        <end position="117"/>
    </location>
</feature>
<accession>A0ABU5I5T9</accession>
<dbReference type="PANTHER" id="PTHR32322">
    <property type="entry name" value="INNER MEMBRANE TRANSPORTER"/>
    <property type="match status" value="1"/>
</dbReference>
<feature type="transmembrane region" description="Helical" evidence="6">
    <location>
        <begin position="41"/>
        <end position="58"/>
    </location>
</feature>
<gene>
    <name evidence="8" type="ORF">U0C82_16465</name>
</gene>
<feature type="transmembrane region" description="Helical" evidence="6">
    <location>
        <begin position="124"/>
        <end position="144"/>
    </location>
</feature>
<dbReference type="Proteomes" id="UP001294412">
    <property type="component" value="Unassembled WGS sequence"/>
</dbReference>
<dbReference type="InterPro" id="IPR037185">
    <property type="entry name" value="EmrE-like"/>
</dbReference>
<evidence type="ECO:0000256" key="4">
    <source>
        <dbReference type="ARBA" id="ARBA00022989"/>
    </source>
</evidence>
<evidence type="ECO:0000256" key="2">
    <source>
        <dbReference type="ARBA" id="ARBA00022475"/>
    </source>
</evidence>
<dbReference type="SUPFAM" id="SSF103481">
    <property type="entry name" value="Multidrug resistance efflux transporter EmrE"/>
    <property type="match status" value="2"/>
</dbReference>
<feature type="domain" description="EamA" evidence="7">
    <location>
        <begin position="10"/>
        <end position="140"/>
    </location>
</feature>
<evidence type="ECO:0000259" key="7">
    <source>
        <dbReference type="Pfam" id="PF00892"/>
    </source>
</evidence>
<evidence type="ECO:0000256" key="1">
    <source>
        <dbReference type="ARBA" id="ARBA00004651"/>
    </source>
</evidence>
<organism evidence="8 9">
    <name type="scientific">Fulvimarina uroteuthidis</name>
    <dbReference type="NCBI Taxonomy" id="3098149"/>
    <lineage>
        <taxon>Bacteria</taxon>
        <taxon>Pseudomonadati</taxon>
        <taxon>Pseudomonadota</taxon>
        <taxon>Alphaproteobacteria</taxon>
        <taxon>Hyphomicrobiales</taxon>
        <taxon>Aurantimonadaceae</taxon>
        <taxon>Fulvimarina</taxon>
    </lineage>
</organism>